<dbReference type="InterPro" id="IPR011990">
    <property type="entry name" value="TPR-like_helical_dom_sf"/>
</dbReference>
<evidence type="ECO:0000313" key="5">
    <source>
        <dbReference type="Proteomes" id="UP001500936"/>
    </source>
</evidence>
<dbReference type="SMART" id="SM00028">
    <property type="entry name" value="TPR"/>
    <property type="match status" value="3"/>
</dbReference>
<reference evidence="5" key="1">
    <citation type="journal article" date="2019" name="Int. J. Syst. Evol. Microbiol.">
        <title>The Global Catalogue of Microorganisms (GCM) 10K type strain sequencing project: providing services to taxonomists for standard genome sequencing and annotation.</title>
        <authorList>
            <consortium name="The Broad Institute Genomics Platform"/>
            <consortium name="The Broad Institute Genome Sequencing Center for Infectious Disease"/>
            <person name="Wu L."/>
            <person name="Ma J."/>
        </authorList>
    </citation>
    <scope>NUCLEOTIDE SEQUENCE [LARGE SCALE GENOMIC DNA]</scope>
    <source>
        <strain evidence="5">JCM 17925</strain>
    </source>
</reference>
<dbReference type="Gene3D" id="1.25.40.10">
    <property type="entry name" value="Tetratricopeptide repeat domain"/>
    <property type="match status" value="1"/>
</dbReference>
<evidence type="ECO:0000256" key="1">
    <source>
        <dbReference type="ARBA" id="ARBA00022737"/>
    </source>
</evidence>
<keyword evidence="1" id="KW-0677">Repeat</keyword>
<dbReference type="Pfam" id="PF13181">
    <property type="entry name" value="TPR_8"/>
    <property type="match status" value="1"/>
</dbReference>
<sequence>MRIGLIIILTFCLIKLTLAQTSYESPLGFTLSFDKTWKRLPKEVLQQRMKDVKDFLEYRKDIQFDACYQKIGNADMDYPYILFKNVYATTSNEDEIKKVQEYFTNKPQFEKVIENLVNGKFGVELKVGKNYYDAKNKILIFTYDMGISIKGNLVGMFAFYFGKNASLITYCYSYKDEFKYDQKEFLDIIYSIKDKGMVNTMGNYVSKHDLAVKYYNDGKMQSEAGNREAAISFYTKAIENYPVEDSYMKSEAYYNRGLNKRYLNNYQGAIADYTEAIKLRPDYYKAYNNRGFAKLQIEDYAGAILDFTQTIKYDNYNTEFTSMALGNRGIAKLSLGQDGCPDLKKAIELGNKNVIKAYNELCK</sequence>
<organism evidence="4 5">
    <name type="scientific">Nibrella viscosa</name>
    <dbReference type="NCBI Taxonomy" id="1084524"/>
    <lineage>
        <taxon>Bacteria</taxon>
        <taxon>Pseudomonadati</taxon>
        <taxon>Bacteroidota</taxon>
        <taxon>Cytophagia</taxon>
        <taxon>Cytophagales</taxon>
        <taxon>Spirosomataceae</taxon>
        <taxon>Nibrella</taxon>
    </lineage>
</organism>
<keyword evidence="2 3" id="KW-0802">TPR repeat</keyword>
<feature type="repeat" description="TPR" evidence="3">
    <location>
        <begin position="211"/>
        <end position="244"/>
    </location>
</feature>
<gene>
    <name evidence="4" type="ORF">GCM10023187_26650</name>
</gene>
<dbReference type="PANTHER" id="PTHR44858:SF1">
    <property type="entry name" value="UDP-N-ACETYLGLUCOSAMINE--PEPTIDE N-ACETYLGLUCOSAMINYLTRANSFERASE SPINDLY-RELATED"/>
    <property type="match status" value="1"/>
</dbReference>
<dbReference type="PROSITE" id="PS50005">
    <property type="entry name" value="TPR"/>
    <property type="match status" value="2"/>
</dbReference>
<dbReference type="EMBL" id="BAABHB010000004">
    <property type="protein sequence ID" value="GAA4406778.1"/>
    <property type="molecule type" value="Genomic_DNA"/>
</dbReference>
<protein>
    <recommendedName>
        <fullName evidence="6">Tetratricopeptide repeat protein</fullName>
    </recommendedName>
</protein>
<accession>A0ABP8KGP3</accession>
<evidence type="ECO:0000256" key="3">
    <source>
        <dbReference type="PROSITE-ProRule" id="PRU00339"/>
    </source>
</evidence>
<dbReference type="PANTHER" id="PTHR44858">
    <property type="entry name" value="TETRATRICOPEPTIDE REPEAT PROTEIN 6"/>
    <property type="match status" value="1"/>
</dbReference>
<evidence type="ECO:0008006" key="6">
    <source>
        <dbReference type="Google" id="ProtNLM"/>
    </source>
</evidence>
<evidence type="ECO:0000256" key="2">
    <source>
        <dbReference type="ARBA" id="ARBA00022803"/>
    </source>
</evidence>
<evidence type="ECO:0000313" key="4">
    <source>
        <dbReference type="EMBL" id="GAA4406778.1"/>
    </source>
</evidence>
<feature type="repeat" description="TPR" evidence="3">
    <location>
        <begin position="250"/>
        <end position="283"/>
    </location>
</feature>
<dbReference type="Pfam" id="PF00515">
    <property type="entry name" value="TPR_1"/>
    <property type="match status" value="1"/>
</dbReference>
<dbReference type="Proteomes" id="UP001500936">
    <property type="component" value="Unassembled WGS sequence"/>
</dbReference>
<keyword evidence="5" id="KW-1185">Reference proteome</keyword>
<dbReference type="InterPro" id="IPR050498">
    <property type="entry name" value="Ycf3"/>
</dbReference>
<dbReference type="InterPro" id="IPR019734">
    <property type="entry name" value="TPR_rpt"/>
</dbReference>
<proteinExistence type="predicted"/>
<name>A0ABP8KGP3_9BACT</name>
<comment type="caution">
    <text evidence="4">The sequence shown here is derived from an EMBL/GenBank/DDBJ whole genome shotgun (WGS) entry which is preliminary data.</text>
</comment>
<dbReference type="SUPFAM" id="SSF48452">
    <property type="entry name" value="TPR-like"/>
    <property type="match status" value="1"/>
</dbReference>